<protein>
    <recommendedName>
        <fullName evidence="4">Cytoplasmic protein</fullName>
    </recommendedName>
</protein>
<dbReference type="Proteomes" id="UP000294914">
    <property type="component" value="Unassembled WGS sequence"/>
</dbReference>
<accession>A0A4V3H3F2</accession>
<feature type="compositionally biased region" description="Gly residues" evidence="1">
    <location>
        <begin position="115"/>
        <end position="144"/>
    </location>
</feature>
<evidence type="ECO:0008006" key="4">
    <source>
        <dbReference type="Google" id="ProtNLM"/>
    </source>
</evidence>
<proteinExistence type="predicted"/>
<gene>
    <name evidence="2" type="ORF">EDC23_2615</name>
</gene>
<name>A0A4V3H3F2_9GAMM</name>
<dbReference type="AlphaFoldDB" id="A0A4V3H3F2"/>
<dbReference type="EMBL" id="SOQX01000009">
    <property type="protein sequence ID" value="TDX98133.1"/>
    <property type="molecule type" value="Genomic_DNA"/>
</dbReference>
<organism evidence="2 3">
    <name type="scientific">Thiohalophilus thiocyanatoxydans</name>
    <dbReference type="NCBI Taxonomy" id="381308"/>
    <lineage>
        <taxon>Bacteria</taxon>
        <taxon>Pseudomonadati</taxon>
        <taxon>Pseudomonadota</taxon>
        <taxon>Gammaproteobacteria</taxon>
        <taxon>Thiohalomonadales</taxon>
        <taxon>Thiohalophilaceae</taxon>
        <taxon>Thiohalophilus</taxon>
    </lineage>
</organism>
<sequence length="144" mass="15257">MSEQSIDIENLRMNTDDLYREEVFTDQRVGTLRRLTPVTSDGSDDASRSVRYLGQSQMMTPMGALPLNFEIEADSLEQALDKYADAAKQAVEQALEELKEMRREAASQIVVPEAGGTGGGMGGPGDMGGGPGGFPGGGGGFKLP</sequence>
<evidence type="ECO:0000313" key="2">
    <source>
        <dbReference type="EMBL" id="TDX98133.1"/>
    </source>
</evidence>
<dbReference type="RefSeq" id="WP_134085155.1">
    <property type="nucleotide sequence ID" value="NZ_SOQX01000009.1"/>
</dbReference>
<feature type="region of interest" description="Disordered" evidence="1">
    <location>
        <begin position="108"/>
        <end position="144"/>
    </location>
</feature>
<keyword evidence="3" id="KW-1185">Reference proteome</keyword>
<reference evidence="2 3" key="1">
    <citation type="submission" date="2019-03" db="EMBL/GenBank/DDBJ databases">
        <title>Genomic Encyclopedia of Type Strains, Phase IV (KMG-IV): sequencing the most valuable type-strain genomes for metagenomic binning, comparative biology and taxonomic classification.</title>
        <authorList>
            <person name="Goeker M."/>
        </authorList>
    </citation>
    <scope>NUCLEOTIDE SEQUENCE [LARGE SCALE GENOMIC DNA]</scope>
    <source>
        <strain evidence="2 3">DSM 16326</strain>
    </source>
</reference>
<dbReference type="OrthoDB" id="9792397at2"/>
<comment type="caution">
    <text evidence="2">The sequence shown here is derived from an EMBL/GenBank/DDBJ whole genome shotgun (WGS) entry which is preliminary data.</text>
</comment>
<evidence type="ECO:0000256" key="1">
    <source>
        <dbReference type="SAM" id="MobiDB-lite"/>
    </source>
</evidence>
<evidence type="ECO:0000313" key="3">
    <source>
        <dbReference type="Proteomes" id="UP000294914"/>
    </source>
</evidence>